<dbReference type="Pfam" id="PF00067">
    <property type="entry name" value="p450"/>
    <property type="match status" value="1"/>
</dbReference>
<sequence>MKMAADMEYGSGMPHTGLGAWAGLGLLELGPGTVLGLNLGQYNSKVPVGGLRKLKQANVIAGMALLEIYWKCCDLDGSRRVFDDLTYKNVVTLTSMVKGFHNVEMRQAGIDIDFFTTASVLKVIGATSAVNEARQVHGLIVNHAGWLVKGLEYFDLMRNDGSLEPPKAEHYACIVDLYARAGYLNEVEVIHSMPIEAGPCLSYIVATNGLLGDSAEAHSLCDVIKDQEKILVNCHTPSSHCMRRNGAVSTPIQVASSCLIPPRESASLSPLFLSRRQQAQRLGRILRAKGTLQDRMAGGKEENNAFFYSLVSTDTQETYFSTKRQQFLIDQGYSFKVNLQFQSSNSHLDLESSRALTCFYDSGSKGIKMMPFGAGRRICPGSDLALLHLEYFVANLIWHKFH</sequence>
<feature type="domain" description="ERCC3/RAD25/XPB helicase C-terminal" evidence="2">
    <location>
        <begin position="269"/>
        <end position="349"/>
    </location>
</feature>
<comment type="similarity">
    <text evidence="1">Belongs to the cytochrome P450 family.</text>
</comment>
<dbReference type="InterPro" id="IPR017972">
    <property type="entry name" value="Cyt_P450_CS"/>
</dbReference>
<keyword evidence="4" id="KW-1185">Reference proteome</keyword>
<keyword evidence="1" id="KW-0408">Iron</keyword>
<gene>
    <name evidence="3" type="ORF">Tco_0821844</name>
</gene>
<proteinExistence type="inferred from homology"/>
<dbReference type="PANTHER" id="PTHR47926:SF342">
    <property type="entry name" value="TETRATRICOPEPTIDE-LIKE HELICAL DOMAIN-CONTAINING PROTEIN-RELATED"/>
    <property type="match status" value="1"/>
</dbReference>
<evidence type="ECO:0000313" key="3">
    <source>
        <dbReference type="EMBL" id="GJT00675.1"/>
    </source>
</evidence>
<organism evidence="3 4">
    <name type="scientific">Tanacetum coccineum</name>
    <dbReference type="NCBI Taxonomy" id="301880"/>
    <lineage>
        <taxon>Eukaryota</taxon>
        <taxon>Viridiplantae</taxon>
        <taxon>Streptophyta</taxon>
        <taxon>Embryophyta</taxon>
        <taxon>Tracheophyta</taxon>
        <taxon>Spermatophyta</taxon>
        <taxon>Magnoliopsida</taxon>
        <taxon>eudicotyledons</taxon>
        <taxon>Gunneridae</taxon>
        <taxon>Pentapetalae</taxon>
        <taxon>asterids</taxon>
        <taxon>campanulids</taxon>
        <taxon>Asterales</taxon>
        <taxon>Asteraceae</taxon>
        <taxon>Asteroideae</taxon>
        <taxon>Anthemideae</taxon>
        <taxon>Anthemidinae</taxon>
        <taxon>Tanacetum</taxon>
    </lineage>
</organism>
<dbReference type="Gene3D" id="3.40.50.300">
    <property type="entry name" value="P-loop containing nucleotide triphosphate hydrolases"/>
    <property type="match status" value="1"/>
</dbReference>
<dbReference type="InterPro" id="IPR032438">
    <property type="entry name" value="ERCC3_RAD25_C"/>
</dbReference>
<accession>A0ABQ5ADG0</accession>
<dbReference type="EMBL" id="BQNB010012213">
    <property type="protein sequence ID" value="GJT00675.1"/>
    <property type="molecule type" value="Genomic_DNA"/>
</dbReference>
<keyword evidence="1" id="KW-0503">Monooxygenase</keyword>
<dbReference type="InterPro" id="IPR001128">
    <property type="entry name" value="Cyt_P450"/>
</dbReference>
<keyword evidence="1" id="KW-0349">Heme</keyword>
<dbReference type="Pfam" id="PF16203">
    <property type="entry name" value="ERCC3_RAD25_C"/>
    <property type="match status" value="1"/>
</dbReference>
<dbReference type="InterPro" id="IPR036396">
    <property type="entry name" value="Cyt_P450_sf"/>
</dbReference>
<name>A0ABQ5ADG0_9ASTR</name>
<keyword evidence="1" id="KW-0479">Metal-binding</keyword>
<protein>
    <submittedName>
        <fullName evidence="3">DNA repair helicase XPB1-like protein isoform X2</fullName>
    </submittedName>
</protein>
<evidence type="ECO:0000256" key="1">
    <source>
        <dbReference type="RuleBase" id="RU000461"/>
    </source>
</evidence>
<dbReference type="InterPro" id="IPR046960">
    <property type="entry name" value="PPR_At4g14850-like_plant"/>
</dbReference>
<reference evidence="3" key="2">
    <citation type="submission" date="2022-01" db="EMBL/GenBank/DDBJ databases">
        <authorList>
            <person name="Yamashiro T."/>
            <person name="Shiraishi A."/>
            <person name="Satake H."/>
            <person name="Nakayama K."/>
        </authorList>
    </citation>
    <scope>NUCLEOTIDE SEQUENCE</scope>
</reference>
<keyword evidence="1" id="KW-0560">Oxidoreductase</keyword>
<evidence type="ECO:0000259" key="2">
    <source>
        <dbReference type="Pfam" id="PF16203"/>
    </source>
</evidence>
<comment type="caution">
    <text evidence="3">The sequence shown here is derived from an EMBL/GenBank/DDBJ whole genome shotgun (WGS) entry which is preliminary data.</text>
</comment>
<evidence type="ECO:0000313" key="4">
    <source>
        <dbReference type="Proteomes" id="UP001151760"/>
    </source>
</evidence>
<dbReference type="PROSITE" id="PS00086">
    <property type="entry name" value="CYTOCHROME_P450"/>
    <property type="match status" value="1"/>
</dbReference>
<dbReference type="PANTHER" id="PTHR47926">
    <property type="entry name" value="PENTATRICOPEPTIDE REPEAT-CONTAINING PROTEIN"/>
    <property type="match status" value="1"/>
</dbReference>
<dbReference type="Proteomes" id="UP001151760">
    <property type="component" value="Unassembled WGS sequence"/>
</dbReference>
<dbReference type="Gene3D" id="1.10.630.10">
    <property type="entry name" value="Cytochrome P450"/>
    <property type="match status" value="1"/>
</dbReference>
<reference evidence="3" key="1">
    <citation type="journal article" date="2022" name="Int. J. Mol. Sci.">
        <title>Draft Genome of Tanacetum Coccineum: Genomic Comparison of Closely Related Tanacetum-Family Plants.</title>
        <authorList>
            <person name="Yamashiro T."/>
            <person name="Shiraishi A."/>
            <person name="Nakayama K."/>
            <person name="Satake H."/>
        </authorList>
    </citation>
    <scope>NUCLEOTIDE SEQUENCE</scope>
</reference>
<dbReference type="InterPro" id="IPR027417">
    <property type="entry name" value="P-loop_NTPase"/>
</dbReference>
<dbReference type="SUPFAM" id="SSF48264">
    <property type="entry name" value="Cytochrome P450"/>
    <property type="match status" value="1"/>
</dbReference>